<dbReference type="SUPFAM" id="SSF117892">
    <property type="entry name" value="Band 7/SPFH domain"/>
    <property type="match status" value="1"/>
</dbReference>
<dbReference type="PANTHER" id="PTHR37826">
    <property type="entry name" value="FLOTILLIN BAND_7_5 DOMAIN PROTEIN"/>
    <property type="match status" value="1"/>
</dbReference>
<dbReference type="InterPro" id="IPR033880">
    <property type="entry name" value="SPFH_YdjI"/>
</dbReference>
<gene>
    <name evidence="4" type="ORF">QPK24_01245</name>
</gene>
<evidence type="ECO:0000313" key="5">
    <source>
        <dbReference type="Proteomes" id="UP001236415"/>
    </source>
</evidence>
<proteinExistence type="predicted"/>
<dbReference type="PANTHER" id="PTHR37826:SF2">
    <property type="entry name" value="ZINC-RIBBON DOMAIN-CONTAINING PROTEIN"/>
    <property type="match status" value="1"/>
</dbReference>
<dbReference type="RefSeq" id="WP_285745529.1">
    <property type="nucleotide sequence ID" value="NZ_CP127162.1"/>
</dbReference>
<accession>A0ABY8X5C8</accession>
<evidence type="ECO:0000313" key="4">
    <source>
        <dbReference type="EMBL" id="WIV19433.1"/>
    </source>
</evidence>
<dbReference type="Pfam" id="PF13248">
    <property type="entry name" value="Zn_ribbon_3"/>
    <property type="match status" value="1"/>
</dbReference>
<evidence type="ECO:0000256" key="1">
    <source>
        <dbReference type="SAM" id="MobiDB-lite"/>
    </source>
</evidence>
<keyword evidence="5" id="KW-1185">Reference proteome</keyword>
<dbReference type="CDD" id="cd03408">
    <property type="entry name" value="SPFH_like_u1"/>
    <property type="match status" value="1"/>
</dbReference>
<dbReference type="EMBL" id="CP127162">
    <property type="protein sequence ID" value="WIV19433.1"/>
    <property type="molecule type" value="Genomic_DNA"/>
</dbReference>
<dbReference type="InterPro" id="IPR059113">
    <property type="entry name" value="Znf_ribbon"/>
</dbReference>
<evidence type="ECO:0000259" key="2">
    <source>
        <dbReference type="Pfam" id="PF13248"/>
    </source>
</evidence>
<feature type="compositionally biased region" description="Low complexity" evidence="1">
    <location>
        <begin position="284"/>
        <end position="301"/>
    </location>
</feature>
<dbReference type="Proteomes" id="UP001236415">
    <property type="component" value="Chromosome"/>
</dbReference>
<sequence>MSFFKNQFANVVEWEEFRDDMIFWKWSNREIKKGSKLLIRSGQDAIFIHNGKIEGIFEEEGEYSIESDIVPFLSTLKGFKFGFNSGMRVEVLFVNTKEFTVRWGTQNPILIPTSQLPGGMPIRANGTFNFKVNDYVTLIDKIAGVKNSYLVEDVKIRITSVLDQLLMKWISREGKDMFNLQANASEIARGIQEDLDMQVMNNGMTITGFQVMSFNYPKEIQDMITKTASHEMIGNLQKYQQVSITDGIASGNLKGGSTAADMIGIQVGMNAANQMMKNIESNEKSAASESSNAKPAASSSADQGQKKPNFCPNCGTKTEGANFCPNCGQKLT</sequence>
<feature type="domain" description="Putative zinc-ribbon" evidence="2">
    <location>
        <begin position="311"/>
        <end position="331"/>
    </location>
</feature>
<feature type="domain" description="SPFH" evidence="3">
    <location>
        <begin position="27"/>
        <end position="230"/>
    </location>
</feature>
<organism evidence="4 5">
    <name type="scientific">Paenibacillus polygoni</name>
    <dbReference type="NCBI Taxonomy" id="3050112"/>
    <lineage>
        <taxon>Bacteria</taxon>
        <taxon>Bacillati</taxon>
        <taxon>Bacillota</taxon>
        <taxon>Bacilli</taxon>
        <taxon>Bacillales</taxon>
        <taxon>Paenibacillaceae</taxon>
        <taxon>Paenibacillus</taxon>
    </lineage>
</organism>
<dbReference type="Pfam" id="PF13421">
    <property type="entry name" value="Band_7_1"/>
    <property type="match status" value="1"/>
</dbReference>
<feature type="region of interest" description="Disordered" evidence="1">
    <location>
        <begin position="281"/>
        <end position="310"/>
    </location>
</feature>
<protein>
    <submittedName>
        <fullName evidence="4">SPFH domain-containing protein</fullName>
    </submittedName>
</protein>
<evidence type="ECO:0000259" key="3">
    <source>
        <dbReference type="Pfam" id="PF13421"/>
    </source>
</evidence>
<dbReference type="InterPro" id="IPR036013">
    <property type="entry name" value="Band_7/SPFH_dom_sf"/>
</dbReference>
<reference evidence="4 5" key="1">
    <citation type="submission" date="2023-06" db="EMBL/GenBank/DDBJ databases">
        <title>Paenibacillus polygonum sp. nov., an endophytic bacterium, isolated from Polygonum lapathifolium L. in Nanji Wetland National Nature Reserve, South of Poyang Lake, Jiangxi Province, China.</title>
        <authorList>
            <person name="Yu Z."/>
        </authorList>
    </citation>
    <scope>NUCLEOTIDE SEQUENCE [LARGE SCALE GENOMIC DNA]</scope>
    <source>
        <strain evidence="4 5">C31</strain>
    </source>
</reference>
<name>A0ABY8X5C8_9BACL</name>